<dbReference type="AlphaFoldDB" id="A0A974PPA6"/>
<keyword evidence="7 20" id="KW-0732">Signal</keyword>
<dbReference type="GO" id="GO:0016669">
    <property type="term" value="F:oxidoreductase activity, acting on a sulfur group of donors, cytochrome as acceptor"/>
    <property type="evidence" value="ECO:0007669"/>
    <property type="project" value="InterPro"/>
</dbReference>
<evidence type="ECO:0000256" key="8">
    <source>
        <dbReference type="ARBA" id="ARBA00022764"/>
    </source>
</evidence>
<dbReference type="GO" id="GO:0009055">
    <property type="term" value="F:electron transfer activity"/>
    <property type="evidence" value="ECO:0007669"/>
    <property type="project" value="InterPro"/>
</dbReference>
<reference evidence="22 23" key="1">
    <citation type="submission" date="2020-10" db="EMBL/GenBank/DDBJ databases">
        <title>Degradation of 1,4-Dioxane by Xanthobacter sp. YN2, via a Novel Group-2 Soluble Di-Iron Monooxygenase.</title>
        <authorList>
            <person name="Ma F."/>
            <person name="Wang Y."/>
            <person name="Yang J."/>
            <person name="Guo H."/>
            <person name="Su D."/>
            <person name="Yu L."/>
        </authorList>
    </citation>
    <scope>NUCLEOTIDE SEQUENCE [LARGE SCALE GENOMIC DNA]</scope>
    <source>
        <strain evidence="22 23">YN2</strain>
    </source>
</reference>
<keyword evidence="4 16" id="KW-0349">Heme</keyword>
<feature type="binding site" description="covalent" evidence="18">
    <location>
        <position position="184"/>
    </location>
    <ligand>
        <name>heme c</name>
        <dbReference type="ChEBI" id="CHEBI:61717"/>
        <label>2</label>
    </ligand>
</feature>
<dbReference type="SUPFAM" id="SSF46626">
    <property type="entry name" value="Cytochrome c"/>
    <property type="match status" value="2"/>
</dbReference>
<comment type="catalytic activity">
    <reaction evidence="14 16">
        <text>S-sulfanyl-L-cysteinyl-[SoxY protein] + thiosulfate + 2 Fe(III)-[cytochrome c] = S-(2-sulfodisulfanyl)-L-cysteinyl-[SoxY protein] + 2 Fe(II)-[cytochrome c] + 2 H(+)</text>
        <dbReference type="Rhea" id="RHEA:51224"/>
        <dbReference type="Rhea" id="RHEA-COMP:10350"/>
        <dbReference type="Rhea" id="RHEA-COMP:14399"/>
        <dbReference type="Rhea" id="RHEA-COMP:14689"/>
        <dbReference type="Rhea" id="RHEA-COMP:14690"/>
        <dbReference type="ChEBI" id="CHEBI:15378"/>
        <dbReference type="ChEBI" id="CHEBI:29033"/>
        <dbReference type="ChEBI" id="CHEBI:29034"/>
        <dbReference type="ChEBI" id="CHEBI:33542"/>
        <dbReference type="ChEBI" id="CHEBI:61963"/>
        <dbReference type="ChEBI" id="CHEBI:140664"/>
        <dbReference type="EC" id="2.8.5.2"/>
    </reaction>
</comment>
<dbReference type="EC" id="2.8.5.2" evidence="16"/>
<evidence type="ECO:0000256" key="5">
    <source>
        <dbReference type="ARBA" id="ARBA00022679"/>
    </source>
</evidence>
<comment type="subunit">
    <text evidence="2 16">Heterodimer of SoxA and SoxX.</text>
</comment>
<dbReference type="FunFam" id="1.10.760.10:FF:000030">
    <property type="entry name" value="L-cysteine S-thiosulfotransferase subunit SoxA"/>
    <property type="match status" value="1"/>
</dbReference>
<feature type="binding site" evidence="18">
    <location>
        <position position="233"/>
    </location>
    <ligand>
        <name>substrate</name>
    </ligand>
</feature>
<evidence type="ECO:0000256" key="19">
    <source>
        <dbReference type="PIRSR" id="PIRSR038455-3"/>
    </source>
</evidence>
<evidence type="ECO:0000256" key="14">
    <source>
        <dbReference type="ARBA" id="ARBA00048423"/>
    </source>
</evidence>
<keyword evidence="6 16" id="KW-0479">Metal-binding</keyword>
<dbReference type="GO" id="GO:0020037">
    <property type="term" value="F:heme binding"/>
    <property type="evidence" value="ECO:0007669"/>
    <property type="project" value="InterPro"/>
</dbReference>
<feature type="binding site" description="axial binding residue" evidence="19">
    <location>
        <position position="188"/>
    </location>
    <ligand>
        <name>heme c</name>
        <dbReference type="ChEBI" id="CHEBI:61717"/>
        <label>2</label>
    </ligand>
    <ligandPart>
        <name>Fe</name>
        <dbReference type="ChEBI" id="CHEBI:18248"/>
    </ligandPart>
</feature>
<dbReference type="KEGG" id="xdi:EZH22_00525"/>
<comment type="cofactor">
    <cofactor evidence="18">
        <name>heme</name>
        <dbReference type="ChEBI" id="CHEBI:30413"/>
    </cofactor>
    <text evidence="18">Binds 2 heme groups per subunit.</text>
</comment>
<feature type="chain" id="PRO_5037309896" description="SoxAX cytochrome complex subunit A" evidence="20">
    <location>
        <begin position="27"/>
        <end position="276"/>
    </location>
</feature>
<evidence type="ECO:0000256" key="16">
    <source>
        <dbReference type="PIRNR" id="PIRNR038455"/>
    </source>
</evidence>
<dbReference type="InterPro" id="IPR025710">
    <property type="entry name" value="SoxA"/>
</dbReference>
<dbReference type="PIRSF" id="PIRSF038455">
    <property type="entry name" value="SoxA"/>
    <property type="match status" value="1"/>
</dbReference>
<evidence type="ECO:0000256" key="20">
    <source>
        <dbReference type="SAM" id="SignalP"/>
    </source>
</evidence>
<keyword evidence="8 16" id="KW-0574">Periplasm</keyword>
<comment type="function">
    <text evidence="15 16">C-type monoheme cytochrome, which is part of the SoxAX cytochrome complex involved in sulfur oxidation. The SoxAX complex catalyzes the formation of a heterodisulfide bond between the conserved cysteine residue on a sulfur carrier SoxYZ complex subunit SoxY and thiosulfate or other inorganic sulfur substrates. This leads to the liberation of two electrons, which may be transferred from the SoxAX complex to another cytochrome c that then channels them into the respiratory electron transport chain. Some electrons may be used for reductive CO(2) fixation.</text>
</comment>
<evidence type="ECO:0000256" key="3">
    <source>
        <dbReference type="ARBA" id="ARBA00022448"/>
    </source>
</evidence>
<evidence type="ECO:0000256" key="12">
    <source>
        <dbReference type="ARBA" id="ARBA00025746"/>
    </source>
</evidence>
<dbReference type="GO" id="GO:0070069">
    <property type="term" value="C:cytochrome complex"/>
    <property type="evidence" value="ECO:0007669"/>
    <property type="project" value="InterPro"/>
</dbReference>
<evidence type="ECO:0000256" key="17">
    <source>
        <dbReference type="PIRSR" id="PIRSR038455-1"/>
    </source>
</evidence>
<feature type="domain" description="Cytochrome c" evidence="21">
    <location>
        <begin position="56"/>
        <end position="153"/>
    </location>
</feature>
<evidence type="ECO:0000256" key="18">
    <source>
        <dbReference type="PIRSR" id="PIRSR038455-2"/>
    </source>
</evidence>
<feature type="signal peptide" evidence="20">
    <location>
        <begin position="1"/>
        <end position="26"/>
    </location>
</feature>
<comment type="cofactor">
    <cofactor evidence="16">
        <name>heme</name>
        <dbReference type="ChEBI" id="CHEBI:30413"/>
    </cofactor>
    <text evidence="16">Binds 1 heme group per subunit.</text>
</comment>
<dbReference type="Gene3D" id="1.10.760.10">
    <property type="entry name" value="Cytochrome c-like domain"/>
    <property type="match status" value="2"/>
</dbReference>
<dbReference type="EMBL" id="CP063362">
    <property type="protein sequence ID" value="QRG06981.1"/>
    <property type="molecule type" value="Genomic_DNA"/>
</dbReference>
<dbReference type="NCBIfam" id="TIGR04484">
    <property type="entry name" value="thiosulf_SoxA"/>
    <property type="match status" value="1"/>
</dbReference>
<dbReference type="RefSeq" id="WP_203193889.1">
    <property type="nucleotide sequence ID" value="NZ_CP063362.1"/>
</dbReference>
<dbReference type="Proteomes" id="UP000596427">
    <property type="component" value="Chromosome"/>
</dbReference>
<evidence type="ECO:0000256" key="11">
    <source>
        <dbReference type="ARBA" id="ARBA00023157"/>
    </source>
</evidence>
<evidence type="ECO:0000256" key="15">
    <source>
        <dbReference type="ARBA" id="ARBA00056953"/>
    </source>
</evidence>
<feature type="binding site" description="axial binding residue" evidence="19">
    <location>
        <position position="111"/>
    </location>
    <ligand>
        <name>heme c</name>
        <dbReference type="ChEBI" id="CHEBI:61717"/>
        <label>1</label>
    </ligand>
    <ligandPart>
        <name>Fe</name>
        <dbReference type="ChEBI" id="CHEBI:18248"/>
    </ligandPart>
</feature>
<feature type="binding site" description="covalent" evidence="18">
    <location>
        <position position="187"/>
    </location>
    <ligand>
        <name>heme c</name>
        <dbReference type="ChEBI" id="CHEBI:61717"/>
        <label>2</label>
    </ligand>
</feature>
<evidence type="ECO:0000256" key="1">
    <source>
        <dbReference type="ARBA" id="ARBA00004418"/>
    </source>
</evidence>
<evidence type="ECO:0000256" key="2">
    <source>
        <dbReference type="ARBA" id="ARBA00011530"/>
    </source>
</evidence>
<dbReference type="FunFam" id="1.10.760.10:FF:000052">
    <property type="entry name" value="L-cysteine S-thiosulfotransferase subunit SoxA"/>
    <property type="match status" value="1"/>
</dbReference>
<comment type="subcellular location">
    <subcellularLocation>
        <location evidence="1 16">Periplasm</location>
    </subcellularLocation>
</comment>
<feature type="binding site" description="axial binding residue" evidence="19">
    <location>
        <position position="237"/>
    </location>
    <ligand>
        <name>heme c</name>
        <dbReference type="ChEBI" id="CHEBI:61717"/>
        <label>2</label>
    </ligand>
    <ligandPart>
        <name>Fe</name>
        <dbReference type="ChEBI" id="CHEBI:18248"/>
    </ligandPart>
</feature>
<keyword evidence="5 16" id="KW-0808">Transferase</keyword>
<sequence>MRPKATLLTCLCAFALALVPLLTLRAQEDASEKEIERYRAMINDPMANPGYLAVDRGEALWSEPRGTKNVSLETCDLGRGPGKLEGAYAALPRYFADADKVMDLEQRLLWCMDKIQGLDIKPIVAKPFSGPGRGSDMEDLVAFIANKSNGMNIAVPLSHPKEKEAYAIGEALFYRRSSINDFSCSTCHGDLGKRIRLQGLPQLDKPGKDAQLTMASWPTYRVSQSALRTMQHRMWDCYRQMRMPAPDYASEVVTALTVFLNAQAAGGELNVPSIKR</sequence>
<evidence type="ECO:0000256" key="7">
    <source>
        <dbReference type="ARBA" id="ARBA00022729"/>
    </source>
</evidence>
<keyword evidence="11" id="KW-1015">Disulfide bond</keyword>
<dbReference type="GO" id="GO:0019417">
    <property type="term" value="P:sulfur oxidation"/>
    <property type="evidence" value="ECO:0007669"/>
    <property type="project" value="InterPro"/>
</dbReference>
<evidence type="ECO:0000256" key="10">
    <source>
        <dbReference type="ARBA" id="ARBA00023004"/>
    </source>
</evidence>
<evidence type="ECO:0000256" key="9">
    <source>
        <dbReference type="ARBA" id="ARBA00022982"/>
    </source>
</evidence>
<evidence type="ECO:0000256" key="13">
    <source>
        <dbReference type="ARBA" id="ARBA00048077"/>
    </source>
</evidence>
<proteinExistence type="inferred from homology"/>
<gene>
    <name evidence="22" type="primary">soxA</name>
    <name evidence="22" type="ORF">EZH22_00525</name>
</gene>
<dbReference type="GO" id="GO:0016740">
    <property type="term" value="F:transferase activity"/>
    <property type="evidence" value="ECO:0007669"/>
    <property type="project" value="UniProtKB-KW"/>
</dbReference>
<name>A0A974PPA6_9HYPH</name>
<comment type="catalytic activity">
    <reaction evidence="13 16">
        <text>L-cysteinyl-[SoxY protein] + thiosulfate + 2 Fe(III)-[cytochrome c] = S-sulfosulfanyl-L-cysteinyl-[SoxY protein] + 2 Fe(II)-[cytochrome c] + 2 H(+)</text>
        <dbReference type="Rhea" id="RHEA:56720"/>
        <dbReference type="Rhea" id="RHEA-COMP:10350"/>
        <dbReference type="Rhea" id="RHEA-COMP:14328"/>
        <dbReference type="Rhea" id="RHEA-COMP:14399"/>
        <dbReference type="Rhea" id="RHEA-COMP:14691"/>
        <dbReference type="ChEBI" id="CHEBI:15378"/>
        <dbReference type="ChEBI" id="CHEBI:29033"/>
        <dbReference type="ChEBI" id="CHEBI:29034"/>
        <dbReference type="ChEBI" id="CHEBI:29950"/>
        <dbReference type="ChEBI" id="CHEBI:33542"/>
        <dbReference type="ChEBI" id="CHEBI:139321"/>
        <dbReference type="EC" id="2.8.5.2"/>
    </reaction>
</comment>
<evidence type="ECO:0000256" key="6">
    <source>
        <dbReference type="ARBA" id="ARBA00022723"/>
    </source>
</evidence>
<feature type="binding site" description="covalent" evidence="18">
    <location>
        <position position="75"/>
    </location>
    <ligand>
        <name>heme c</name>
        <dbReference type="ChEBI" id="CHEBI:61717"/>
        <label>1</label>
    </ligand>
</feature>
<keyword evidence="9 16" id="KW-0249">Electron transport</keyword>
<evidence type="ECO:0000313" key="22">
    <source>
        <dbReference type="EMBL" id="QRG06981.1"/>
    </source>
</evidence>
<keyword evidence="10 16" id="KW-0408">Iron</keyword>
<accession>A0A974PPA6</accession>
<dbReference type="Pfam" id="PF21342">
    <property type="entry name" value="SoxA-TsdA_cyt-c"/>
    <property type="match status" value="1"/>
</dbReference>
<comment type="similarity">
    <text evidence="12 16">Belongs to the SoxA family.</text>
</comment>
<evidence type="ECO:0000259" key="21">
    <source>
        <dbReference type="Pfam" id="PF21342"/>
    </source>
</evidence>
<protein>
    <recommendedName>
        <fullName evidence="16">SoxAX cytochrome complex subunit A</fullName>
        <ecNumber evidence="16">2.8.5.2</ecNumber>
    </recommendedName>
    <alternativeName>
        <fullName evidence="16">Protein SoxA</fullName>
    </alternativeName>
    <alternativeName>
        <fullName evidence="16">Sulfur oxidizing protein A</fullName>
    </alternativeName>
    <alternativeName>
        <fullName evidence="16">Thiosulfate-oxidizing multienzyme system protein SoxA</fullName>
    </alternativeName>
</protein>
<organism evidence="22 23">
    <name type="scientific">Xanthobacter dioxanivorans</name>
    <dbReference type="NCBI Taxonomy" id="2528964"/>
    <lineage>
        <taxon>Bacteria</taxon>
        <taxon>Pseudomonadati</taxon>
        <taxon>Pseudomonadota</taxon>
        <taxon>Alphaproteobacteria</taxon>
        <taxon>Hyphomicrobiales</taxon>
        <taxon>Xanthobacteraceae</taxon>
        <taxon>Xanthobacter</taxon>
    </lineage>
</organism>
<dbReference type="GO" id="GO:0042597">
    <property type="term" value="C:periplasmic space"/>
    <property type="evidence" value="ECO:0007669"/>
    <property type="project" value="UniProtKB-SubCell"/>
</dbReference>
<dbReference type="GO" id="GO:0005506">
    <property type="term" value="F:iron ion binding"/>
    <property type="evidence" value="ECO:0007669"/>
    <property type="project" value="UniProtKB-ARBA"/>
</dbReference>
<keyword evidence="3 16" id="KW-0813">Transport</keyword>
<dbReference type="InterPro" id="IPR036909">
    <property type="entry name" value="Cyt_c-like_dom_sf"/>
</dbReference>
<dbReference type="InterPro" id="IPR009056">
    <property type="entry name" value="Cyt_c-like_dom"/>
</dbReference>
<feature type="active site" description="Cysteine persulfide intermediate" evidence="17">
    <location>
        <position position="237"/>
    </location>
</feature>
<evidence type="ECO:0000313" key="23">
    <source>
        <dbReference type="Proteomes" id="UP000596427"/>
    </source>
</evidence>
<evidence type="ECO:0000256" key="4">
    <source>
        <dbReference type="ARBA" id="ARBA00022617"/>
    </source>
</evidence>
<keyword evidence="23" id="KW-1185">Reference proteome</keyword>